<evidence type="ECO:0000313" key="2">
    <source>
        <dbReference type="EMBL" id="GMS80179.1"/>
    </source>
</evidence>
<name>A0AAV5SBL0_9BILA</name>
<feature type="compositionally biased region" description="Basic and acidic residues" evidence="1">
    <location>
        <begin position="134"/>
        <end position="144"/>
    </location>
</feature>
<sequence>RDLTGGWSHSPEEILSHHYRLYQRQSPVIDTSPPFSMYNSPKSIHYIPRRANSADAINRLRSRGAPSRPPSHQFSPVSEDGKMHRSLRLPLGPVVSSVLLQSRHYQPPRRRSPAIIEHAPLRPSLPSSSLPIPNRRESRRPSHPVKAREIELSLQFKNELFSRIIDRGLFSDHVIREAIEVEGRKWKGKIPEDSLEMLKEEVYIELG</sequence>
<feature type="region of interest" description="Disordered" evidence="1">
    <location>
        <begin position="103"/>
        <end position="144"/>
    </location>
</feature>
<accession>A0AAV5SBL0</accession>
<feature type="region of interest" description="Disordered" evidence="1">
    <location>
        <begin position="61"/>
        <end position="83"/>
    </location>
</feature>
<gene>
    <name evidence="2" type="ORF">PENTCL1PPCAC_2354</name>
</gene>
<evidence type="ECO:0000256" key="1">
    <source>
        <dbReference type="SAM" id="MobiDB-lite"/>
    </source>
</evidence>
<organism evidence="2 3">
    <name type="scientific">Pristionchus entomophagus</name>
    <dbReference type="NCBI Taxonomy" id="358040"/>
    <lineage>
        <taxon>Eukaryota</taxon>
        <taxon>Metazoa</taxon>
        <taxon>Ecdysozoa</taxon>
        <taxon>Nematoda</taxon>
        <taxon>Chromadorea</taxon>
        <taxon>Rhabditida</taxon>
        <taxon>Rhabditina</taxon>
        <taxon>Diplogasteromorpha</taxon>
        <taxon>Diplogasteroidea</taxon>
        <taxon>Neodiplogasteridae</taxon>
        <taxon>Pristionchus</taxon>
    </lineage>
</organism>
<proteinExistence type="predicted"/>
<keyword evidence="3" id="KW-1185">Reference proteome</keyword>
<feature type="compositionally biased region" description="Low complexity" evidence="1">
    <location>
        <begin position="121"/>
        <end position="133"/>
    </location>
</feature>
<reference evidence="2" key="1">
    <citation type="submission" date="2023-10" db="EMBL/GenBank/DDBJ databases">
        <title>Genome assembly of Pristionchus species.</title>
        <authorList>
            <person name="Yoshida K."/>
            <person name="Sommer R.J."/>
        </authorList>
    </citation>
    <scope>NUCLEOTIDE SEQUENCE</scope>
    <source>
        <strain evidence="2">RS0144</strain>
    </source>
</reference>
<protein>
    <submittedName>
        <fullName evidence="2">Uncharacterized protein</fullName>
    </submittedName>
</protein>
<feature type="non-terminal residue" evidence="2">
    <location>
        <position position="1"/>
    </location>
</feature>
<comment type="caution">
    <text evidence="2">The sequence shown here is derived from an EMBL/GenBank/DDBJ whole genome shotgun (WGS) entry which is preliminary data.</text>
</comment>
<dbReference type="EMBL" id="BTSX01000001">
    <property type="protein sequence ID" value="GMS80179.1"/>
    <property type="molecule type" value="Genomic_DNA"/>
</dbReference>
<dbReference type="Proteomes" id="UP001432027">
    <property type="component" value="Unassembled WGS sequence"/>
</dbReference>
<dbReference type="AlphaFoldDB" id="A0AAV5SBL0"/>
<evidence type="ECO:0000313" key="3">
    <source>
        <dbReference type="Proteomes" id="UP001432027"/>
    </source>
</evidence>